<reference evidence="6 7" key="1">
    <citation type="submission" date="2010-05" db="EMBL/GenBank/DDBJ databases">
        <title>The Genome Sequence of Thecamonas trahens ATCC 50062.</title>
        <authorList>
            <consortium name="The Broad Institute Genome Sequencing Platform"/>
            <person name="Russ C."/>
            <person name="Cuomo C."/>
            <person name="Shea T."/>
            <person name="Young S.K."/>
            <person name="Zeng Q."/>
            <person name="Koehrsen M."/>
            <person name="Haas B."/>
            <person name="Borodovsky M."/>
            <person name="Guigo R."/>
            <person name="Alvarado L."/>
            <person name="Berlin A."/>
            <person name="Bochicchio J."/>
            <person name="Borenstein D."/>
            <person name="Chapman S."/>
            <person name="Chen Z."/>
            <person name="Freedman E."/>
            <person name="Gellesch M."/>
            <person name="Goldberg J."/>
            <person name="Griggs A."/>
            <person name="Gujja S."/>
            <person name="Heilman E."/>
            <person name="Heiman D."/>
            <person name="Hepburn T."/>
            <person name="Howarth C."/>
            <person name="Jen D."/>
            <person name="Larson L."/>
            <person name="Mehta T."/>
            <person name="Park D."/>
            <person name="Pearson M."/>
            <person name="Roberts A."/>
            <person name="Saif S."/>
            <person name="Shenoy N."/>
            <person name="Sisk P."/>
            <person name="Stolte C."/>
            <person name="Sykes S."/>
            <person name="Thomson T."/>
            <person name="Walk T."/>
            <person name="White J."/>
            <person name="Yandava C."/>
            <person name="Burger G."/>
            <person name="Gray M.W."/>
            <person name="Holland P.W.H."/>
            <person name="King N."/>
            <person name="Lang F.B.F."/>
            <person name="Roger A.J."/>
            <person name="Ruiz-Trillo I."/>
            <person name="Lander E."/>
            <person name="Nusbaum C."/>
        </authorList>
    </citation>
    <scope>NUCLEOTIDE SEQUENCE [LARGE SCALE GENOMIC DNA]</scope>
    <source>
        <strain evidence="6 7">ATCC 50062</strain>
    </source>
</reference>
<feature type="domain" description="TLDc" evidence="5">
    <location>
        <begin position="3089"/>
        <end position="3259"/>
    </location>
</feature>
<evidence type="ECO:0000259" key="5">
    <source>
        <dbReference type="PROSITE" id="PS51886"/>
    </source>
</evidence>
<feature type="region of interest" description="Disordered" evidence="3">
    <location>
        <begin position="1994"/>
        <end position="2013"/>
    </location>
</feature>
<feature type="region of interest" description="Disordered" evidence="3">
    <location>
        <begin position="2060"/>
        <end position="2083"/>
    </location>
</feature>
<dbReference type="SMART" id="SM00212">
    <property type="entry name" value="UBCc"/>
    <property type="match status" value="1"/>
</dbReference>
<evidence type="ECO:0000256" key="1">
    <source>
        <dbReference type="ARBA" id="ARBA00022679"/>
    </source>
</evidence>
<dbReference type="InterPro" id="IPR000608">
    <property type="entry name" value="UBC"/>
</dbReference>
<dbReference type="InterPro" id="IPR003903">
    <property type="entry name" value="UIM_dom"/>
</dbReference>
<proteinExistence type="predicted"/>
<dbReference type="PANTHER" id="PTHR46116">
    <property type="entry name" value="(E3-INDEPENDENT) E2 UBIQUITIN-CONJUGATING ENZYME"/>
    <property type="match status" value="1"/>
</dbReference>
<feature type="region of interest" description="Disordered" evidence="3">
    <location>
        <begin position="414"/>
        <end position="437"/>
    </location>
</feature>
<feature type="compositionally biased region" description="Low complexity" evidence="3">
    <location>
        <begin position="482"/>
        <end position="501"/>
    </location>
</feature>
<dbReference type="SMART" id="SM00726">
    <property type="entry name" value="UIM"/>
    <property type="match status" value="2"/>
</dbReference>
<feature type="compositionally biased region" description="Basic and acidic residues" evidence="3">
    <location>
        <begin position="3712"/>
        <end position="3724"/>
    </location>
</feature>
<dbReference type="PANTHER" id="PTHR46116:SF39">
    <property type="entry name" value="BACULOVIRAL IAP REPEAT-CONTAINING PROTEIN 6"/>
    <property type="match status" value="1"/>
</dbReference>
<dbReference type="Gene3D" id="3.10.110.10">
    <property type="entry name" value="Ubiquitin Conjugating Enzyme"/>
    <property type="match status" value="1"/>
</dbReference>
<gene>
    <name evidence="6" type="ORF">AMSG_02492</name>
</gene>
<evidence type="ECO:0000256" key="3">
    <source>
        <dbReference type="SAM" id="MobiDB-lite"/>
    </source>
</evidence>
<sequence length="4129" mass="428455">MDDTRSQSGPVVAQRVMYDAAGNNFVMTYEHEDRLCVAVVMADSLEQVGSVVAKDGDASSSAASEPGSAPATVLGYTHAKRARVLVGVDERFAVCPVVDSVINLPSQVGDPALYAPAGTVTFSLAHRDAANMLLGVTPVETSTRFANDSLREQALAFLNTPSPASLGAAWKMLVFNGSSADLKRLVGNDVAHADGLAMATGTSSKNSSYYSEAYRLTTLSSFPDHMAPWMAQEGYYGSGLSAFCASCGYSVNLSSLNVDEWQVALPHSSTCQLETCNIPIDRSLAHKPASTQPRTVATGPVSPQAFYVIDAEGQISMYTTSASVLLSQTRARQWLMIQRAADRASASSSSSASFSSAQQQQKEEDMLAAAIAASLQEQSSQSKVSEFMGDTAGMSEDELLAQVMAMSLAEAEASSAKPAVTDDGTATDGADGADGSVSAEVETPAVPMFEVGLAVCVAADAALILKLPAGIEVETKADAEAPAGAAGAGNDDTENAPAAAEAEAESGLESDATPTAGSMMSSLFGGKTPTSDKASAGSAATTAFPAVDSESGLDSDATPTAGSMMSSLFGGTTPKFGKATAGMVAFPSKGSESDLDWDTTPTAGSMISSLFDSTAPSGKAKAETKGGEGFGEVNKIFDGIGFVLAMRSNTNSANNHAPVDALLYFSGKLDAANEGVARADEIIELDGKVTSVAASSNSSLVHVAIERNGSIFLRTYFMTLERLVFVGESALATGAPVVRLVPLLVGGDSSMQTFAADVFHELNKPSNDKKYGCEMLIALDNTGGVLAFEVTGGVVRSDESESGLVVPLAPANALGAAILCAASGTGIADVTYVPSAHVLALLRTDGSMRFLSTETKSVVAASASASASASEAATPTPTPTVSDTSALTVQALAGLGAALVSRPLSFEGDVHPVFTVRGAGFHTTSCLVATSTDAKQNSPVVARARLENPTILHSISLKLQFRKGIQASSPHADRMYKLVISEARSAYTSETSSSLRVEMEVNLKDLTAPSAAERVLTVPIMHAGPISSLHVSFTPIITDEELSAEAAAAAAAAAKDEAKDEAEAEAATAAASADKSETEGEAEETAAAADADAADADADGKSAPPPPPPMPTSGELPKTKIAPSKELANTVTGTAPKAKVKPDAPYALLTFWLEIRERVDAAPWAVDALPIVSESAALQAQLVQVLNMESAVPSRLEAAARILNNVLPTVAGQLSEAQIELLGSIELDKLLVNGVLSAPSEVVPSAATLLQLALAARAQAADVTDDELRETINSLVGEAVAALTARKTTLDGAKAVIRILQSNWDAFGPLAFSAAQNALCDLGRELAEAEAGDPARAQLSALHPEYNPGVLLNKHVAPLVVVDSALHSTAMANTVSNAFAPISILHSSTKQLHAAQLWDTYDITDSLTCIGSAKGASYSTKTIRFGDYNISSTVPFWVAFDLGTPTRLDLITLPNTSYVMGLSILGWNVDGGSTEALDAAHASAASGHIPAGATKLLGSSQLSADHTEVVEGPVVVRFLHFKWMASYHGTMSISGVYGVANVPAPGAPLEAQLTALAEREAAAAEAAAAAVAAQEQLREALSVATALTGEACDSDAAFNTQALYKSALAAVATRFCSHRLLLQIRRDVAAREDIAMCGSAEAWTEPPPALAESRGPLADTDAFECVHGKQLLAELFFLLMPANGVPLKTVEIRTGDDGSTKKVQKLAVAFEPSLDDAATIFEQFCMAGPVQVTKAAMTYLQAVVGAFMGDDFAPLPAMLLSRFFRHSSETDTRTRATAFPLVAALVSPSAVATLTTVIIKEIRELLVVSPLDLEFLGWSLLFLTDIVKRTSNAIKPAVADAVVSDKLLGLLSELLASPPVAADGSLVVIIAQLISSTASLLRASDVVMLFGESSFDELVSSVYSASMTADAWVASAVSDMMRALTSFEAGSGSGASSSSGSAAWADSGSLPWSKGLFAASASGSTPAPVHTGVGITLAPGNAYMGVEKILVKTPSSSPASSSSSSSAGGASSSDATVSDMVAKVVANLAPSTSPINLNGVASINYAELKALTAADAEKKASVADSDMGDGSGEATDKGDDDGEAAKTAAIAAAEAKATEAEEKLRVRELVVTRVAKLLAKPDELSASATSELLSIMSTAVDATVKGKARDGAYPSLSPENVGALAAFLQTQPPPAVYEFNLVLNMLATCSGDVLVGVAREVLPVALAHPGALAVMNSINAIVSALKTSAEALQALVDLVLALWPTVLEAPGTMLVFSSMVSTLQASISDGESEDKALTGVQVSTASVAALGDAVLDLICLAMSGYKISDEAGGIKATSAVQTHAAELAGALLGILAALVAHPAPETSSGVLLAAVDPVALGIVVSFVELRSARTLANKARDLMAFLGENAEAAQVAVAGCLQVLSSEKGARAMHLTQSTRTNAAPVAENVLAVMMSLIKSKEAANAFAELGGLDTLVSLVPGDASNKSASAAGAKTSISASQGDASAAVTGAALPTSSEFGLAVKQVSSGNSSSPSTGGDSTVRVVSGECSVISQSTGYAAYLVGTSSGTWSVPFGAGESEHYVTVKLPSAMLVRSVNVNVQPNGSSAFFAILELSMHESKRFEPVGVEVYNMGATPPTFNLPPSHRAKYLKLRVMMHPGAAAGMSLQITSLAIRAQNFAAADAADVDGAAGSGKARVAKLSMAGVMRYMAHVCAMSDSLFARLVSRDQATSLMQKLLEVCATPAGARSSALPVLLGLARHSLDLGLHFLEKTLSGSELTETHAEMVSMVCWSKDESSKVAYAYKWLASKLANASEARFSLAPFVGGLADALRVSGYVPEDVNAGAVVALTEWATSAGTSREDAVCAAKMVDAYAGILGTDVTMAAVESVARLGELPDEAVAAAAAEASSASAALDPRFHILEALVGAEERSAWMIANGVVTRIRDALKSALAGSHWAEAGRMAAVLSGLAMTSAGRAALVAPAGELYTVVVDGVVAGIKASDDVGNKGKGKEEAAVPVPLSSAEALGGLLKTISTNDGVEQQVLARTVVSALEGMGAGKPSAVLVALLGAAVLEDERFVVTASPEPLELAFRTSQRSLEPTEYFAGSKVINGRHAKMLNGWIKDRGVPGLKLPAAWRKRWDSSSGGATEFFDAIVGAGPFVFVISTPTEVFGGFCSVNVEAHNLQNQYFGDENCFLFNCTNSSVFLPTNAYNNQFLYSCSTGSAYFAFGGGHDLSYSFASTSSNYANMYTYQCAEAPGSKVTSQYNFTVVTAEVWMLGGPGSEPGADGASSAATKGMMARLKEKVASVPSGVVAAHVNPVFSAGGQTLLTALQGKEVPASCGFARIDGPTTAVLRKKTRVGHLVVPDSGPGVAELRYVERTSECRVVSRSEIDVRESPFVRLPQAVNAFASAGGLGQLLQMVAASYNGVEPSRASGKLTSSALTELQLLLDVPGYAGAFLASPACMHLVFKSMGVAIPRYLAGVEAAAKKVAEAKASSGTSAADGPSPTDKAKDMFLDVLSSLLTISSDVEMRQSLISNGVLGAVLARISELTSTEPRRLTAEQQAAKDKADAERKAKLEREREKNADKQEYWAKGTGYGTGSTAETAWDQSKYAEEMAERERRVGLLLDTVTGCVLAKSVPDSLFTLLEGSCLVPFVGSYLRNDSLLDMAKHKSIYLALMRLVEALCSHDVTLALFDDLEGEATSVFALLKKLHSCASMFLKTVNKIEGNSEKGKRNGKEPAAEEAADADPKAEPAAADDGAETESDDEAESEDGEAAGAGRGIGLGDETAASQDAGKAVAAAIMSTFKVCSARMKEFTKAKKGGGDGAAVAASSGKGKEAAEGEGEDDARKIELYMQFMEDQQFDEMDMQDSGGYSKHHYASSISSSGGDVKSKMMRLAQEASGISGSLPLSFDSSVFVRIDEERMDVWKAMIIGPEGTPYENGCFEFHIFFPDAYPKSPPLVNMETNANGTQRFNPNLYANGKVCLSLLGTWDGDASEMWNEATSTFLQVLVSIQSLIMVPEPYFNEPGYESSRGTPSGDAENLSYTLNIYTYTLQTAILGQLRNPPKGFEDVIRAHLYMKRKEILAMAARWKSCAAGAQNSNYLSKIEKFETEIRAEFEAMTPPELLSEELEMEDNELEQVFAL</sequence>
<dbReference type="GO" id="GO:0016740">
    <property type="term" value="F:transferase activity"/>
    <property type="evidence" value="ECO:0007669"/>
    <property type="project" value="UniProtKB-KW"/>
</dbReference>
<dbReference type="PROSITE" id="PS51886">
    <property type="entry name" value="TLDC"/>
    <property type="match status" value="1"/>
</dbReference>
<keyword evidence="7" id="KW-1185">Reference proteome</keyword>
<evidence type="ECO:0000256" key="2">
    <source>
        <dbReference type="ARBA" id="ARBA00022786"/>
    </source>
</evidence>
<dbReference type="Pfam" id="PF00179">
    <property type="entry name" value="UQ_con"/>
    <property type="match status" value="1"/>
</dbReference>
<dbReference type="OrthoDB" id="47801at2759"/>
<protein>
    <submittedName>
        <fullName evidence="6">Ubiquitin-conjugating enzyme family protein</fullName>
    </submittedName>
</protein>
<dbReference type="EMBL" id="GL349447">
    <property type="protein sequence ID" value="KNC47475.1"/>
    <property type="molecule type" value="Genomic_DNA"/>
</dbReference>
<name>A0A0L0D5I5_THETB</name>
<feature type="domain" description="UBC core" evidence="4">
    <location>
        <begin position="3876"/>
        <end position="4043"/>
    </location>
</feature>
<feature type="region of interest" description="Disordered" evidence="3">
    <location>
        <begin position="3803"/>
        <end position="3829"/>
    </location>
</feature>
<organism evidence="6 7">
    <name type="scientific">Thecamonas trahens ATCC 50062</name>
    <dbReference type="NCBI Taxonomy" id="461836"/>
    <lineage>
        <taxon>Eukaryota</taxon>
        <taxon>Apusozoa</taxon>
        <taxon>Apusomonadida</taxon>
        <taxon>Apusomonadidae</taxon>
        <taxon>Thecamonas</taxon>
    </lineage>
</organism>
<feature type="region of interest" description="Disordered" evidence="3">
    <location>
        <begin position="482"/>
        <end position="536"/>
    </location>
</feature>
<feature type="region of interest" description="Disordered" evidence="3">
    <location>
        <begin position="3712"/>
        <end position="3771"/>
    </location>
</feature>
<dbReference type="InterPro" id="IPR006571">
    <property type="entry name" value="TLDc_dom"/>
</dbReference>
<dbReference type="Proteomes" id="UP000054408">
    <property type="component" value="Unassembled WGS sequence"/>
</dbReference>
<feature type="compositionally biased region" description="Polar residues" evidence="3">
    <location>
        <begin position="512"/>
        <end position="521"/>
    </location>
</feature>
<keyword evidence="1" id="KW-0808">Transferase</keyword>
<keyword evidence="2" id="KW-0833">Ubl conjugation pathway</keyword>
<feature type="region of interest" description="Disordered" evidence="3">
    <location>
        <begin position="3538"/>
        <end position="3568"/>
    </location>
</feature>
<dbReference type="SMART" id="SM00584">
    <property type="entry name" value="TLDc"/>
    <property type="match status" value="1"/>
</dbReference>
<dbReference type="eggNOG" id="KOG0895">
    <property type="taxonomic scope" value="Eukaryota"/>
</dbReference>
<dbReference type="InterPro" id="IPR016135">
    <property type="entry name" value="UBQ-conjugating_enzyme/RWD"/>
</dbReference>
<dbReference type="STRING" id="461836.A0A0L0D5I5"/>
<dbReference type="PROSITE" id="PS50330">
    <property type="entry name" value="UIM"/>
    <property type="match status" value="2"/>
</dbReference>
<feature type="region of interest" description="Disordered" evidence="3">
    <location>
        <begin position="1055"/>
        <end position="1118"/>
    </location>
</feature>
<dbReference type="RefSeq" id="XP_013759411.1">
    <property type="nucleotide sequence ID" value="XM_013903957.1"/>
</dbReference>
<dbReference type="Pfam" id="PF07534">
    <property type="entry name" value="TLD"/>
    <property type="match status" value="1"/>
</dbReference>
<evidence type="ECO:0000313" key="7">
    <source>
        <dbReference type="Proteomes" id="UP000054408"/>
    </source>
</evidence>
<evidence type="ECO:0000313" key="6">
    <source>
        <dbReference type="EMBL" id="KNC47475.1"/>
    </source>
</evidence>
<dbReference type="SUPFAM" id="SSF54495">
    <property type="entry name" value="UBC-like"/>
    <property type="match status" value="1"/>
</dbReference>
<dbReference type="CDD" id="cd23810">
    <property type="entry name" value="UBCc_BIRC6"/>
    <property type="match status" value="1"/>
</dbReference>
<feature type="compositionally biased region" description="Acidic residues" evidence="3">
    <location>
        <begin position="3742"/>
        <end position="3758"/>
    </location>
</feature>
<evidence type="ECO:0000259" key="4">
    <source>
        <dbReference type="PROSITE" id="PS50127"/>
    </source>
</evidence>
<dbReference type="GeneID" id="25562172"/>
<dbReference type="PROSITE" id="PS50127">
    <property type="entry name" value="UBC_2"/>
    <property type="match status" value="1"/>
</dbReference>
<accession>A0A0L0D5I5</accession>